<evidence type="ECO:0000313" key="4">
    <source>
        <dbReference type="Proteomes" id="UP000663844"/>
    </source>
</evidence>
<dbReference type="InterPro" id="IPR036179">
    <property type="entry name" value="Ig-like_dom_sf"/>
</dbReference>
<evidence type="ECO:0000256" key="1">
    <source>
        <dbReference type="ARBA" id="ARBA00023319"/>
    </source>
</evidence>
<dbReference type="Gene3D" id="2.60.40.10">
    <property type="entry name" value="Immunoglobulins"/>
    <property type="match status" value="1"/>
</dbReference>
<name>A0A820QWB6_9BILA</name>
<dbReference type="GO" id="GO:0007156">
    <property type="term" value="P:homophilic cell adhesion via plasma membrane adhesion molecules"/>
    <property type="evidence" value="ECO:0007669"/>
    <property type="project" value="TreeGrafter"/>
</dbReference>
<comment type="caution">
    <text evidence="3">The sequence shown here is derived from an EMBL/GenBank/DDBJ whole genome shotgun (WGS) entry which is preliminary data.</text>
</comment>
<dbReference type="GO" id="GO:0070593">
    <property type="term" value="P:dendrite self-avoidance"/>
    <property type="evidence" value="ECO:0007669"/>
    <property type="project" value="TreeGrafter"/>
</dbReference>
<feature type="non-terminal residue" evidence="3">
    <location>
        <position position="118"/>
    </location>
</feature>
<dbReference type="Proteomes" id="UP000663844">
    <property type="component" value="Unassembled WGS sequence"/>
</dbReference>
<dbReference type="GO" id="GO:0030424">
    <property type="term" value="C:axon"/>
    <property type="evidence" value="ECO:0007669"/>
    <property type="project" value="TreeGrafter"/>
</dbReference>
<dbReference type="EMBL" id="CAJOAZ010029478">
    <property type="protein sequence ID" value="CAF4425540.1"/>
    <property type="molecule type" value="Genomic_DNA"/>
</dbReference>
<evidence type="ECO:0000259" key="2">
    <source>
        <dbReference type="PROSITE" id="PS50835"/>
    </source>
</evidence>
<reference evidence="3" key="1">
    <citation type="submission" date="2021-02" db="EMBL/GenBank/DDBJ databases">
        <authorList>
            <person name="Nowell W R."/>
        </authorList>
    </citation>
    <scope>NUCLEOTIDE SEQUENCE</scope>
</reference>
<accession>A0A820QWB6</accession>
<gene>
    <name evidence="3" type="ORF">OXD698_LOCUS52908</name>
</gene>
<dbReference type="GO" id="GO:0005886">
    <property type="term" value="C:plasma membrane"/>
    <property type="evidence" value="ECO:0007669"/>
    <property type="project" value="TreeGrafter"/>
</dbReference>
<protein>
    <recommendedName>
        <fullName evidence="2">Ig-like domain-containing protein</fullName>
    </recommendedName>
</protein>
<dbReference type="Pfam" id="PF13927">
    <property type="entry name" value="Ig_3"/>
    <property type="match status" value="1"/>
</dbReference>
<organism evidence="3 4">
    <name type="scientific">Adineta steineri</name>
    <dbReference type="NCBI Taxonomy" id="433720"/>
    <lineage>
        <taxon>Eukaryota</taxon>
        <taxon>Metazoa</taxon>
        <taxon>Spiralia</taxon>
        <taxon>Gnathifera</taxon>
        <taxon>Rotifera</taxon>
        <taxon>Eurotatoria</taxon>
        <taxon>Bdelloidea</taxon>
        <taxon>Adinetida</taxon>
        <taxon>Adinetidae</taxon>
        <taxon>Adineta</taxon>
    </lineage>
</organism>
<feature type="non-terminal residue" evidence="3">
    <location>
        <position position="1"/>
    </location>
</feature>
<dbReference type="PANTHER" id="PTHR10075:SF100">
    <property type="entry name" value="FASCICLIN-2"/>
    <property type="match status" value="1"/>
</dbReference>
<dbReference type="PANTHER" id="PTHR10075">
    <property type="entry name" value="BASIGIN RELATED"/>
    <property type="match status" value="1"/>
</dbReference>
<dbReference type="GO" id="GO:0098632">
    <property type="term" value="F:cell-cell adhesion mediator activity"/>
    <property type="evidence" value="ECO:0007669"/>
    <property type="project" value="TreeGrafter"/>
</dbReference>
<dbReference type="AlphaFoldDB" id="A0A820QWB6"/>
<dbReference type="GO" id="GO:0007411">
    <property type="term" value="P:axon guidance"/>
    <property type="evidence" value="ECO:0007669"/>
    <property type="project" value="TreeGrafter"/>
</dbReference>
<dbReference type="SUPFAM" id="SSF48726">
    <property type="entry name" value="Immunoglobulin"/>
    <property type="match status" value="1"/>
</dbReference>
<evidence type="ECO:0000313" key="3">
    <source>
        <dbReference type="EMBL" id="CAF4425540.1"/>
    </source>
</evidence>
<dbReference type="InterPro" id="IPR013783">
    <property type="entry name" value="Ig-like_fold"/>
</dbReference>
<proteinExistence type="predicted"/>
<keyword evidence="1" id="KW-0393">Immunoglobulin domain</keyword>
<dbReference type="InterPro" id="IPR003598">
    <property type="entry name" value="Ig_sub2"/>
</dbReference>
<dbReference type="PROSITE" id="PS50835">
    <property type="entry name" value="IG_LIKE"/>
    <property type="match status" value="1"/>
</dbReference>
<feature type="domain" description="Ig-like" evidence="2">
    <location>
        <begin position="2"/>
        <end position="83"/>
    </location>
</feature>
<sequence length="118" mass="12840">PPKIVQRPDSLIQISRDENMSIKCGFRGRPEPVISWLYNGEDFSINGSPATGSVLTLNQPKEGIYQCIGRNSYGTAQASTALVLPNSADKTEVKIPVKKSLIIFGPNNSTVYEGETVQ</sequence>
<dbReference type="InterPro" id="IPR007110">
    <property type="entry name" value="Ig-like_dom"/>
</dbReference>
<dbReference type="SMART" id="SM00408">
    <property type="entry name" value="IGc2"/>
    <property type="match status" value="1"/>
</dbReference>